<reference evidence="12 13" key="1">
    <citation type="submission" date="2021-08" db="EMBL/GenBank/DDBJ databases">
        <authorList>
            <person name="Tuo L."/>
        </authorList>
    </citation>
    <scope>NUCLEOTIDE SEQUENCE [LARGE SCALE GENOMIC DNA]</scope>
    <source>
        <strain evidence="12 13">JCM 31229</strain>
    </source>
</reference>
<comment type="similarity">
    <text evidence="2">Belongs to the GSP G family.</text>
</comment>
<keyword evidence="7 10" id="KW-0812">Transmembrane</keyword>
<dbReference type="PANTHER" id="PTHR30093:SF44">
    <property type="entry name" value="TYPE II SECRETION SYSTEM CORE PROTEIN G"/>
    <property type="match status" value="1"/>
</dbReference>
<dbReference type="PANTHER" id="PTHR30093">
    <property type="entry name" value="GENERAL SECRETION PATHWAY PROTEIN G"/>
    <property type="match status" value="1"/>
</dbReference>
<evidence type="ECO:0000313" key="13">
    <source>
        <dbReference type="Proteomes" id="UP000706039"/>
    </source>
</evidence>
<name>A0ABS7PRI0_9SPHN</name>
<dbReference type="Pfam" id="PF07963">
    <property type="entry name" value="N_methyl"/>
    <property type="match status" value="1"/>
</dbReference>
<dbReference type="InterPro" id="IPR000983">
    <property type="entry name" value="Bac_GSPG_pilin"/>
</dbReference>
<evidence type="ECO:0000313" key="12">
    <source>
        <dbReference type="EMBL" id="MBY8823022.1"/>
    </source>
</evidence>
<feature type="domain" description="Type II secretion system protein GspG C-terminal" evidence="11">
    <location>
        <begin position="42"/>
        <end position="151"/>
    </location>
</feature>
<dbReference type="SUPFAM" id="SSF54523">
    <property type="entry name" value="Pili subunits"/>
    <property type="match status" value="1"/>
</dbReference>
<evidence type="ECO:0000256" key="2">
    <source>
        <dbReference type="ARBA" id="ARBA00009984"/>
    </source>
</evidence>
<protein>
    <recommendedName>
        <fullName evidence="3">Type II secretion system core protein G</fullName>
    </recommendedName>
</protein>
<evidence type="ECO:0000256" key="5">
    <source>
        <dbReference type="ARBA" id="ARBA00022481"/>
    </source>
</evidence>
<dbReference type="EMBL" id="JAINVV010000004">
    <property type="protein sequence ID" value="MBY8823022.1"/>
    <property type="molecule type" value="Genomic_DNA"/>
</dbReference>
<dbReference type="NCBIfam" id="TIGR01710">
    <property type="entry name" value="typeII_sec_gspG"/>
    <property type="match status" value="1"/>
</dbReference>
<comment type="caution">
    <text evidence="12">The sequence shown here is derived from an EMBL/GenBank/DDBJ whole genome shotgun (WGS) entry which is preliminary data.</text>
</comment>
<comment type="subcellular location">
    <subcellularLocation>
        <location evidence="1">Cell inner membrane</location>
        <topology evidence="1">Single-pass membrane protein</topology>
    </subcellularLocation>
</comment>
<dbReference type="InterPro" id="IPR010054">
    <property type="entry name" value="Type2_sec_GspG"/>
</dbReference>
<evidence type="ECO:0000256" key="4">
    <source>
        <dbReference type="ARBA" id="ARBA00022475"/>
    </source>
</evidence>
<evidence type="ECO:0000256" key="6">
    <source>
        <dbReference type="ARBA" id="ARBA00022519"/>
    </source>
</evidence>
<evidence type="ECO:0000256" key="8">
    <source>
        <dbReference type="ARBA" id="ARBA00022989"/>
    </source>
</evidence>
<evidence type="ECO:0000256" key="1">
    <source>
        <dbReference type="ARBA" id="ARBA00004377"/>
    </source>
</evidence>
<evidence type="ECO:0000256" key="7">
    <source>
        <dbReference type="ARBA" id="ARBA00022692"/>
    </source>
</evidence>
<evidence type="ECO:0000256" key="9">
    <source>
        <dbReference type="ARBA" id="ARBA00023136"/>
    </source>
</evidence>
<feature type="transmembrane region" description="Helical" evidence="10">
    <location>
        <begin position="20"/>
        <end position="44"/>
    </location>
</feature>
<dbReference type="InterPro" id="IPR012902">
    <property type="entry name" value="N_methyl_site"/>
</dbReference>
<proteinExistence type="inferred from homology"/>
<dbReference type="RefSeq" id="WP_222990057.1">
    <property type="nucleotide sequence ID" value="NZ_JAINVV010000004.1"/>
</dbReference>
<evidence type="ECO:0000256" key="10">
    <source>
        <dbReference type="SAM" id="Phobius"/>
    </source>
</evidence>
<gene>
    <name evidence="12" type="primary">gspG</name>
    <name evidence="12" type="ORF">K7G82_12010</name>
</gene>
<dbReference type="PRINTS" id="PR00813">
    <property type="entry name" value="BCTERIALGSPG"/>
</dbReference>
<dbReference type="PROSITE" id="PS00409">
    <property type="entry name" value="PROKAR_NTER_METHYL"/>
    <property type="match status" value="1"/>
</dbReference>
<dbReference type="InterPro" id="IPR013545">
    <property type="entry name" value="T2SS_protein-GspG_C"/>
</dbReference>
<dbReference type="InterPro" id="IPR045584">
    <property type="entry name" value="Pilin-like"/>
</dbReference>
<keyword evidence="8 10" id="KW-1133">Transmembrane helix</keyword>
<accession>A0ABS7PRI0</accession>
<sequence length="152" mass="16758">MDPRFRGDDIGEGGSDERGFTLVELMVVIVIIGLLSTIVLINVMPSQDKAMSKKAEADVLTLEQAIEQYRLDNLTYPAASDGLRALIQAPPSLTRPERYRRGGYIKRLPEDPWGRPYLYAVPGRNGSFDVYSLGADGQEGGEGENADIGNWR</sequence>
<keyword evidence="9 10" id="KW-0472">Membrane</keyword>
<organism evidence="12 13">
    <name type="scientific">Sphingomonas colocasiae</name>
    <dbReference type="NCBI Taxonomy" id="1848973"/>
    <lineage>
        <taxon>Bacteria</taxon>
        <taxon>Pseudomonadati</taxon>
        <taxon>Pseudomonadota</taxon>
        <taxon>Alphaproteobacteria</taxon>
        <taxon>Sphingomonadales</taxon>
        <taxon>Sphingomonadaceae</taxon>
        <taxon>Sphingomonas</taxon>
    </lineage>
</organism>
<keyword evidence="4" id="KW-1003">Cell membrane</keyword>
<keyword evidence="6" id="KW-0997">Cell inner membrane</keyword>
<dbReference type="Proteomes" id="UP000706039">
    <property type="component" value="Unassembled WGS sequence"/>
</dbReference>
<dbReference type="NCBIfam" id="TIGR02532">
    <property type="entry name" value="IV_pilin_GFxxxE"/>
    <property type="match status" value="1"/>
</dbReference>
<keyword evidence="13" id="KW-1185">Reference proteome</keyword>
<dbReference type="Pfam" id="PF08334">
    <property type="entry name" value="T2SSG"/>
    <property type="match status" value="1"/>
</dbReference>
<evidence type="ECO:0000259" key="11">
    <source>
        <dbReference type="Pfam" id="PF08334"/>
    </source>
</evidence>
<evidence type="ECO:0000256" key="3">
    <source>
        <dbReference type="ARBA" id="ARBA00020042"/>
    </source>
</evidence>
<dbReference type="Gene3D" id="3.30.700.10">
    <property type="entry name" value="Glycoprotein, Type 4 Pilin"/>
    <property type="match status" value="1"/>
</dbReference>
<keyword evidence="5" id="KW-0488">Methylation</keyword>